<proteinExistence type="predicted"/>
<accession>A0A6M1T4J1</accession>
<dbReference type="AlphaFoldDB" id="A0A6M1T4J1"/>
<keyword evidence="2" id="KW-1185">Reference proteome</keyword>
<comment type="caution">
    <text evidence="1">The sequence shown here is derived from an EMBL/GenBank/DDBJ whole genome shotgun (WGS) entry which is preliminary data.</text>
</comment>
<sequence>MKEHKGMRPQDIVILLKIVALGKQSWYKKDLANQLYISNSEVSESLNRSVIGNLIERDKVTVRKEQLLVFLVYGIKHVFPAVPGRLQRGMPTAYSAPLLEREFVVDDPYIWPAKGHTTKGVSIPPLYPTVPKACADDEKLYDLLVLVDALRVSRKNEAVVNMLKERIYQEN</sequence>
<organism evidence="1 2">
    <name type="scientific">Fodinibius halophilus</name>
    <dbReference type="NCBI Taxonomy" id="1736908"/>
    <lineage>
        <taxon>Bacteria</taxon>
        <taxon>Pseudomonadati</taxon>
        <taxon>Balneolota</taxon>
        <taxon>Balneolia</taxon>
        <taxon>Balneolales</taxon>
        <taxon>Balneolaceae</taxon>
        <taxon>Fodinibius</taxon>
    </lineage>
</organism>
<name>A0A6M1T4J1_9BACT</name>
<dbReference type="RefSeq" id="WP_165269233.1">
    <property type="nucleotide sequence ID" value="NZ_JAALLS010000014.1"/>
</dbReference>
<reference evidence="1 2" key="1">
    <citation type="submission" date="2020-02" db="EMBL/GenBank/DDBJ databases">
        <title>Aliifodinibius halophilus 2W32, complete genome.</title>
        <authorList>
            <person name="Li Y."/>
            <person name="Wu S."/>
        </authorList>
    </citation>
    <scope>NUCLEOTIDE SEQUENCE [LARGE SCALE GENOMIC DNA]</scope>
    <source>
        <strain evidence="1 2">2W32</strain>
    </source>
</reference>
<evidence type="ECO:0000313" key="2">
    <source>
        <dbReference type="Proteomes" id="UP000479132"/>
    </source>
</evidence>
<dbReference type="Proteomes" id="UP000479132">
    <property type="component" value="Unassembled WGS sequence"/>
</dbReference>
<dbReference type="EMBL" id="JAALLS010000014">
    <property type="protein sequence ID" value="NGP88967.1"/>
    <property type="molecule type" value="Genomic_DNA"/>
</dbReference>
<evidence type="ECO:0000313" key="1">
    <source>
        <dbReference type="EMBL" id="NGP88967.1"/>
    </source>
</evidence>
<gene>
    <name evidence="1" type="ORF">G3569_11415</name>
</gene>
<protein>
    <submittedName>
        <fullName evidence="1">Uncharacterized protein</fullName>
    </submittedName>
</protein>